<evidence type="ECO:0000259" key="3">
    <source>
        <dbReference type="PROSITE" id="PS50118"/>
    </source>
</evidence>
<feature type="domain" description="HMG box" evidence="3">
    <location>
        <begin position="12"/>
        <end position="89"/>
    </location>
</feature>
<dbReference type="EMBL" id="JAUIZM010000011">
    <property type="protein sequence ID" value="KAK1355861.1"/>
    <property type="molecule type" value="Genomic_DNA"/>
</dbReference>
<dbReference type="SUPFAM" id="SSF47095">
    <property type="entry name" value="HMG-box"/>
    <property type="match status" value="1"/>
</dbReference>
<dbReference type="InterPro" id="IPR009071">
    <property type="entry name" value="HMG_box_dom"/>
</dbReference>
<feature type="DNA-binding region" description="HMG box" evidence="1">
    <location>
        <begin position="12"/>
        <end position="89"/>
    </location>
</feature>
<sequence>MEIKKLGKMKEFKTTVNFPLVQAPKEKEQVNWAFASFRVKKESPDAEFKEISTMLASKWKTVTAEEKKPYEEKYQAEKEAYLKIVGAEKRENEAMKLLEEEQKQRTTIELLEQYMQFKEETENDMKKKTKKEKDPLKPKHPVTAFFFVTGPRFSGDLLKDKK</sequence>
<dbReference type="Gene3D" id="1.10.30.10">
    <property type="entry name" value="High mobility group box domain"/>
    <property type="match status" value="1"/>
</dbReference>
<protein>
    <submittedName>
        <fullName evidence="4">High mobility group B protein 13-like</fullName>
    </submittedName>
</protein>
<keyword evidence="5" id="KW-1185">Reference proteome</keyword>
<keyword evidence="1" id="KW-0238">DNA-binding</keyword>
<dbReference type="GO" id="GO:0005634">
    <property type="term" value="C:nucleus"/>
    <property type="evidence" value="ECO:0007669"/>
    <property type="project" value="UniProtKB-UniRule"/>
</dbReference>
<reference evidence="4" key="2">
    <citation type="submission" date="2023-05" db="EMBL/GenBank/DDBJ databases">
        <authorList>
            <person name="Schelkunov M.I."/>
        </authorList>
    </citation>
    <scope>NUCLEOTIDE SEQUENCE</scope>
    <source>
        <strain evidence="4">Hsosn_3</strain>
        <tissue evidence="4">Leaf</tissue>
    </source>
</reference>
<dbReference type="Pfam" id="PF00505">
    <property type="entry name" value="HMG_box"/>
    <property type="match status" value="1"/>
</dbReference>
<dbReference type="Proteomes" id="UP001237642">
    <property type="component" value="Unassembled WGS sequence"/>
</dbReference>
<keyword evidence="2" id="KW-0175">Coiled coil</keyword>
<dbReference type="PANTHER" id="PTHR46912:SF1">
    <property type="entry name" value="HIGH MOBILITY GROUP B PROTEIN 13"/>
    <property type="match status" value="1"/>
</dbReference>
<accession>A0AAD8M0A9</accession>
<organism evidence="4 5">
    <name type="scientific">Heracleum sosnowskyi</name>
    <dbReference type="NCBI Taxonomy" id="360622"/>
    <lineage>
        <taxon>Eukaryota</taxon>
        <taxon>Viridiplantae</taxon>
        <taxon>Streptophyta</taxon>
        <taxon>Embryophyta</taxon>
        <taxon>Tracheophyta</taxon>
        <taxon>Spermatophyta</taxon>
        <taxon>Magnoliopsida</taxon>
        <taxon>eudicotyledons</taxon>
        <taxon>Gunneridae</taxon>
        <taxon>Pentapetalae</taxon>
        <taxon>asterids</taxon>
        <taxon>campanulids</taxon>
        <taxon>Apiales</taxon>
        <taxon>Apiaceae</taxon>
        <taxon>Apioideae</taxon>
        <taxon>apioid superclade</taxon>
        <taxon>Tordylieae</taxon>
        <taxon>Tordyliinae</taxon>
        <taxon>Heracleum</taxon>
    </lineage>
</organism>
<comment type="caution">
    <text evidence="4">The sequence shown here is derived from an EMBL/GenBank/DDBJ whole genome shotgun (WGS) entry which is preliminary data.</text>
</comment>
<evidence type="ECO:0000256" key="1">
    <source>
        <dbReference type="PROSITE-ProRule" id="PRU00267"/>
    </source>
</evidence>
<proteinExistence type="predicted"/>
<keyword evidence="1" id="KW-0539">Nucleus</keyword>
<evidence type="ECO:0000313" key="5">
    <source>
        <dbReference type="Proteomes" id="UP001237642"/>
    </source>
</evidence>
<feature type="coiled-coil region" evidence="2">
    <location>
        <begin position="84"/>
        <end position="131"/>
    </location>
</feature>
<dbReference type="AlphaFoldDB" id="A0AAD8M0A9"/>
<dbReference type="SMART" id="SM00398">
    <property type="entry name" value="HMG"/>
    <property type="match status" value="1"/>
</dbReference>
<evidence type="ECO:0000313" key="4">
    <source>
        <dbReference type="EMBL" id="KAK1355861.1"/>
    </source>
</evidence>
<dbReference type="GO" id="GO:0003677">
    <property type="term" value="F:DNA binding"/>
    <property type="evidence" value="ECO:0007669"/>
    <property type="project" value="UniProtKB-UniRule"/>
</dbReference>
<evidence type="ECO:0000256" key="2">
    <source>
        <dbReference type="SAM" id="Coils"/>
    </source>
</evidence>
<dbReference type="InterPro" id="IPR036910">
    <property type="entry name" value="HMG_box_dom_sf"/>
</dbReference>
<gene>
    <name evidence="4" type="ORF">POM88_049117</name>
</gene>
<reference evidence="4" key="1">
    <citation type="submission" date="2023-02" db="EMBL/GenBank/DDBJ databases">
        <title>Genome of toxic invasive species Heracleum sosnowskyi carries increased number of genes despite the absence of recent whole-genome duplications.</title>
        <authorList>
            <person name="Schelkunov M."/>
            <person name="Shtratnikova V."/>
            <person name="Makarenko M."/>
            <person name="Klepikova A."/>
            <person name="Omelchenko D."/>
            <person name="Novikova G."/>
            <person name="Obukhova E."/>
            <person name="Bogdanov V."/>
            <person name="Penin A."/>
            <person name="Logacheva M."/>
        </authorList>
    </citation>
    <scope>NUCLEOTIDE SEQUENCE</scope>
    <source>
        <strain evidence="4">Hsosn_3</strain>
        <tissue evidence="4">Leaf</tissue>
    </source>
</reference>
<dbReference type="PROSITE" id="PS50118">
    <property type="entry name" value="HMG_BOX_2"/>
    <property type="match status" value="1"/>
</dbReference>
<dbReference type="PANTHER" id="PTHR46912">
    <property type="entry name" value="HIGH MOBILITY GROUP B PROTEIN 13"/>
    <property type="match status" value="1"/>
</dbReference>
<name>A0AAD8M0A9_9APIA</name>
<dbReference type="InterPro" id="IPR044601">
    <property type="entry name" value="HMGB6/HMGB13"/>
</dbReference>